<feature type="transmembrane region" description="Helical" evidence="1">
    <location>
        <begin position="12"/>
        <end position="33"/>
    </location>
</feature>
<keyword evidence="1" id="KW-1133">Transmembrane helix</keyword>
<organism evidence="2 3">
    <name type="scientific">Nocardia puris</name>
    <dbReference type="NCBI Taxonomy" id="208602"/>
    <lineage>
        <taxon>Bacteria</taxon>
        <taxon>Bacillati</taxon>
        <taxon>Actinomycetota</taxon>
        <taxon>Actinomycetes</taxon>
        <taxon>Mycobacteriales</taxon>
        <taxon>Nocardiaceae</taxon>
        <taxon>Nocardia</taxon>
    </lineage>
</organism>
<reference evidence="2 3" key="1">
    <citation type="submission" date="2018-06" db="EMBL/GenBank/DDBJ databases">
        <title>Genomic Encyclopedia of Type Strains, Phase IV (KMG-IV): sequencing the most valuable type-strain genomes for metagenomic binning, comparative biology and taxonomic classification.</title>
        <authorList>
            <person name="Goeker M."/>
        </authorList>
    </citation>
    <scope>NUCLEOTIDE SEQUENCE [LARGE SCALE GENOMIC DNA]</scope>
    <source>
        <strain evidence="2 3">DSM 44599</strain>
    </source>
</reference>
<keyword evidence="3" id="KW-1185">Reference proteome</keyword>
<accession>A0A366DAF4</accession>
<evidence type="ECO:0000256" key="1">
    <source>
        <dbReference type="SAM" id="Phobius"/>
    </source>
</evidence>
<dbReference type="EMBL" id="QNRE01000012">
    <property type="protein sequence ID" value="RBO86996.1"/>
    <property type="molecule type" value="Genomic_DNA"/>
</dbReference>
<dbReference type="Proteomes" id="UP000252586">
    <property type="component" value="Unassembled WGS sequence"/>
</dbReference>
<dbReference type="OrthoDB" id="3628158at2"/>
<name>A0A366DAF4_9NOCA</name>
<comment type="caution">
    <text evidence="2">The sequence shown here is derived from an EMBL/GenBank/DDBJ whole genome shotgun (WGS) entry which is preliminary data.</text>
</comment>
<evidence type="ECO:0008006" key="4">
    <source>
        <dbReference type="Google" id="ProtNLM"/>
    </source>
</evidence>
<dbReference type="AlphaFoldDB" id="A0A366DAF4"/>
<keyword evidence="1" id="KW-0472">Membrane</keyword>
<dbReference type="RefSeq" id="WP_067504891.1">
    <property type="nucleotide sequence ID" value="NZ_CP107943.1"/>
</dbReference>
<evidence type="ECO:0000313" key="3">
    <source>
        <dbReference type="Proteomes" id="UP000252586"/>
    </source>
</evidence>
<sequence>MTLGDAPDRARRLIYLVVGALLLVLAVVGVVLFDDHHDDEIATAKAERLHQLLIDAGLPAPAPGVIAAALGDDGGLVCADPDNPLVKARYQAAIVNGASGPASRPVIGDRDTVMAVELAIATYCPDRLGTYLDQVRTFELEHTTK</sequence>
<dbReference type="STRING" id="1210090.GCA_001613185_01313"/>
<proteinExistence type="predicted"/>
<keyword evidence="1" id="KW-0812">Transmembrane</keyword>
<protein>
    <recommendedName>
        <fullName evidence="4">DUF732 domain-containing protein</fullName>
    </recommendedName>
</protein>
<gene>
    <name evidence="2" type="ORF">DFR74_112173</name>
</gene>
<evidence type="ECO:0000313" key="2">
    <source>
        <dbReference type="EMBL" id="RBO86996.1"/>
    </source>
</evidence>